<dbReference type="Proteomes" id="UP000799770">
    <property type="component" value="Unassembled WGS sequence"/>
</dbReference>
<organism evidence="1 2">
    <name type="scientific">Lophiotrema nucula</name>
    <dbReference type="NCBI Taxonomy" id="690887"/>
    <lineage>
        <taxon>Eukaryota</taxon>
        <taxon>Fungi</taxon>
        <taxon>Dikarya</taxon>
        <taxon>Ascomycota</taxon>
        <taxon>Pezizomycotina</taxon>
        <taxon>Dothideomycetes</taxon>
        <taxon>Pleosporomycetidae</taxon>
        <taxon>Pleosporales</taxon>
        <taxon>Lophiotremataceae</taxon>
        <taxon>Lophiotrema</taxon>
    </lineage>
</organism>
<sequence>MSEAETQSSPSSPSVDIAEFQAKCKTLWENDIASVRDEESGTEALEVYRYIVSSVLTDPKAKVALVATWCGPDITETGPDGDAIKTTYKLKQSDIKWDEIYDLIDEGWYDRCKVVNQVLFRWVKIKEDVESTDTSLGLVFSDIIKDQIQDKK</sequence>
<gene>
    <name evidence="1" type="ORF">BDV96DRAFT_600356</name>
</gene>
<evidence type="ECO:0000313" key="2">
    <source>
        <dbReference type="Proteomes" id="UP000799770"/>
    </source>
</evidence>
<dbReference type="EMBL" id="ML977325">
    <property type="protein sequence ID" value="KAF2114377.1"/>
    <property type="molecule type" value="Genomic_DNA"/>
</dbReference>
<proteinExistence type="predicted"/>
<protein>
    <submittedName>
        <fullName evidence="1">Uncharacterized protein</fullName>
    </submittedName>
</protein>
<reference evidence="1" key="1">
    <citation type="journal article" date="2020" name="Stud. Mycol.">
        <title>101 Dothideomycetes genomes: a test case for predicting lifestyles and emergence of pathogens.</title>
        <authorList>
            <person name="Haridas S."/>
            <person name="Albert R."/>
            <person name="Binder M."/>
            <person name="Bloem J."/>
            <person name="Labutti K."/>
            <person name="Salamov A."/>
            <person name="Andreopoulos B."/>
            <person name="Baker S."/>
            <person name="Barry K."/>
            <person name="Bills G."/>
            <person name="Bluhm B."/>
            <person name="Cannon C."/>
            <person name="Castanera R."/>
            <person name="Culley D."/>
            <person name="Daum C."/>
            <person name="Ezra D."/>
            <person name="Gonzalez J."/>
            <person name="Henrissat B."/>
            <person name="Kuo A."/>
            <person name="Liang C."/>
            <person name="Lipzen A."/>
            <person name="Lutzoni F."/>
            <person name="Magnuson J."/>
            <person name="Mondo S."/>
            <person name="Nolan M."/>
            <person name="Ohm R."/>
            <person name="Pangilinan J."/>
            <person name="Park H.-J."/>
            <person name="Ramirez L."/>
            <person name="Alfaro M."/>
            <person name="Sun H."/>
            <person name="Tritt A."/>
            <person name="Yoshinaga Y."/>
            <person name="Zwiers L.-H."/>
            <person name="Turgeon B."/>
            <person name="Goodwin S."/>
            <person name="Spatafora J."/>
            <person name="Crous P."/>
            <person name="Grigoriev I."/>
        </authorList>
    </citation>
    <scope>NUCLEOTIDE SEQUENCE</scope>
    <source>
        <strain evidence="1">CBS 627.86</strain>
    </source>
</reference>
<evidence type="ECO:0000313" key="1">
    <source>
        <dbReference type="EMBL" id="KAF2114377.1"/>
    </source>
</evidence>
<name>A0A6A5Z6D8_9PLEO</name>
<keyword evidence="2" id="KW-1185">Reference proteome</keyword>
<accession>A0A6A5Z6D8</accession>
<dbReference type="AlphaFoldDB" id="A0A6A5Z6D8"/>